<dbReference type="GO" id="GO:0000978">
    <property type="term" value="F:RNA polymerase II cis-regulatory region sequence-specific DNA binding"/>
    <property type="evidence" value="ECO:0007669"/>
    <property type="project" value="TreeGrafter"/>
</dbReference>
<dbReference type="InterPro" id="IPR001766">
    <property type="entry name" value="Fork_head_dom"/>
</dbReference>
<feature type="DNA-binding region" description="Fork-head" evidence="2">
    <location>
        <begin position="80"/>
        <end position="125"/>
    </location>
</feature>
<organism evidence="5 6">
    <name type="scientific">Oesophagostomum dentatum</name>
    <name type="common">Nodular worm</name>
    <dbReference type="NCBI Taxonomy" id="61180"/>
    <lineage>
        <taxon>Eukaryota</taxon>
        <taxon>Metazoa</taxon>
        <taxon>Ecdysozoa</taxon>
        <taxon>Nematoda</taxon>
        <taxon>Chromadorea</taxon>
        <taxon>Rhabditida</taxon>
        <taxon>Rhabditina</taxon>
        <taxon>Rhabditomorpha</taxon>
        <taxon>Strongyloidea</taxon>
        <taxon>Strongylidae</taxon>
        <taxon>Oesophagostomum</taxon>
    </lineage>
</organism>
<accession>A0A0B1TCG1</accession>
<dbReference type="Pfam" id="PF00250">
    <property type="entry name" value="Forkhead"/>
    <property type="match status" value="1"/>
</dbReference>
<feature type="region of interest" description="Disordered" evidence="3">
    <location>
        <begin position="26"/>
        <end position="54"/>
    </location>
</feature>
<dbReference type="InterPro" id="IPR036388">
    <property type="entry name" value="WH-like_DNA-bd_sf"/>
</dbReference>
<comment type="subcellular location">
    <subcellularLocation>
        <location evidence="2">Nucleus</location>
    </subcellularLocation>
</comment>
<keyword evidence="6" id="KW-1185">Reference proteome</keyword>
<dbReference type="SMART" id="SM00339">
    <property type="entry name" value="FH"/>
    <property type="match status" value="1"/>
</dbReference>
<dbReference type="InterPro" id="IPR036390">
    <property type="entry name" value="WH_DNA-bd_sf"/>
</dbReference>
<evidence type="ECO:0000313" key="5">
    <source>
        <dbReference type="EMBL" id="KHJ93030.1"/>
    </source>
</evidence>
<dbReference type="Proteomes" id="UP000053660">
    <property type="component" value="Unassembled WGS sequence"/>
</dbReference>
<dbReference type="InterPro" id="IPR050998">
    <property type="entry name" value="FOXP"/>
</dbReference>
<dbReference type="PANTHER" id="PTHR45796:SF4">
    <property type="entry name" value="FORKHEAD BOX P, ISOFORM C"/>
    <property type="match status" value="1"/>
</dbReference>
<feature type="compositionally biased region" description="Low complexity" evidence="3">
    <location>
        <begin position="26"/>
        <end position="45"/>
    </location>
</feature>
<dbReference type="PROSITE" id="PS50039">
    <property type="entry name" value="FORK_HEAD_3"/>
    <property type="match status" value="1"/>
</dbReference>
<evidence type="ECO:0000259" key="4">
    <source>
        <dbReference type="PROSITE" id="PS50039"/>
    </source>
</evidence>
<gene>
    <name evidence="5" type="ORF">OESDEN_07065</name>
</gene>
<dbReference type="OrthoDB" id="5830876at2759"/>
<evidence type="ECO:0000256" key="3">
    <source>
        <dbReference type="SAM" id="MobiDB-lite"/>
    </source>
</evidence>
<name>A0A0B1TCG1_OESDE</name>
<evidence type="ECO:0000313" key="6">
    <source>
        <dbReference type="Proteomes" id="UP000053660"/>
    </source>
</evidence>
<dbReference type="PRINTS" id="PR00053">
    <property type="entry name" value="FORKHEAD"/>
</dbReference>
<dbReference type="GO" id="GO:0000981">
    <property type="term" value="F:DNA-binding transcription factor activity, RNA polymerase II-specific"/>
    <property type="evidence" value="ECO:0007669"/>
    <property type="project" value="TreeGrafter"/>
</dbReference>
<sequence>MSAFFQSSLPAVSLSISEAATTPLSIPAPSVVSSESSPTSDQQSQKPFVPRRSRISDKSVLPISADIARNRDFYRTNDVRPPYTYASLIRQAIMESPECQLTLNEIYTWFTETFAYFRRNAATWKAVSVAVRLPVFAADYK</sequence>
<feature type="domain" description="Fork-head" evidence="4">
    <location>
        <begin position="80"/>
        <end position="125"/>
    </location>
</feature>
<dbReference type="Gene3D" id="1.10.10.10">
    <property type="entry name" value="Winged helix-like DNA-binding domain superfamily/Winged helix DNA-binding domain"/>
    <property type="match status" value="1"/>
</dbReference>
<dbReference type="EMBL" id="KN550986">
    <property type="protein sequence ID" value="KHJ93030.1"/>
    <property type="molecule type" value="Genomic_DNA"/>
</dbReference>
<dbReference type="AlphaFoldDB" id="A0A0B1TCG1"/>
<evidence type="ECO:0000256" key="1">
    <source>
        <dbReference type="ARBA" id="ARBA00023125"/>
    </source>
</evidence>
<evidence type="ECO:0000256" key="2">
    <source>
        <dbReference type="PROSITE-ProRule" id="PRU00089"/>
    </source>
</evidence>
<keyword evidence="2" id="KW-0539">Nucleus</keyword>
<protein>
    <submittedName>
        <fullName evidence="5">Fork head domain protein</fullName>
    </submittedName>
</protein>
<dbReference type="PANTHER" id="PTHR45796">
    <property type="entry name" value="FORKHEAD BOX P, ISOFORM C"/>
    <property type="match status" value="1"/>
</dbReference>
<dbReference type="GO" id="GO:0005634">
    <property type="term" value="C:nucleus"/>
    <property type="evidence" value="ECO:0007669"/>
    <property type="project" value="UniProtKB-SubCell"/>
</dbReference>
<dbReference type="SUPFAM" id="SSF46785">
    <property type="entry name" value="Winged helix' DNA-binding domain"/>
    <property type="match status" value="1"/>
</dbReference>
<reference evidence="5 6" key="1">
    <citation type="submission" date="2014-03" db="EMBL/GenBank/DDBJ databases">
        <title>Draft genome of the hookworm Oesophagostomum dentatum.</title>
        <authorList>
            <person name="Mitreva M."/>
        </authorList>
    </citation>
    <scope>NUCLEOTIDE SEQUENCE [LARGE SCALE GENOMIC DNA]</scope>
    <source>
        <strain evidence="5 6">OD-Hann</strain>
    </source>
</reference>
<proteinExistence type="predicted"/>
<keyword evidence="1 2" id="KW-0238">DNA-binding</keyword>